<dbReference type="Pfam" id="PF11583">
    <property type="entry name" value="AurF"/>
    <property type="match status" value="1"/>
</dbReference>
<gene>
    <name evidence="1" type="ORF">M5I08_02235</name>
</gene>
<protein>
    <submittedName>
        <fullName evidence="1">Diiron oxygenase</fullName>
    </submittedName>
</protein>
<dbReference type="EMBL" id="CP097320">
    <property type="protein sequence ID" value="UQX11369.1"/>
    <property type="molecule type" value="Genomic_DNA"/>
</dbReference>
<proteinExistence type="predicted"/>
<dbReference type="InterPro" id="IPR025859">
    <property type="entry name" value="AurF/CmlI"/>
</dbReference>
<dbReference type="RefSeq" id="WP_219067618.1">
    <property type="nucleotide sequence ID" value="NZ_CAJUXY010000022.1"/>
</dbReference>
<sequence length="352" mass="41050">MAQAGTVQTRARTKLVRRWRRNMDVQDDLQYVELLTTLSEGSVRRNFNPYTDIDWKSPEFAVTDNDPRWKLPLTDPLGRHPWYQAQSEERQIQIGMWRQANVAKVGLHFESILIRGLMEYAFWVPNGSPEYRYCLHEAVEECNHTMMFQEMVNHIGADVPGMPRLLTWIQPLIPLAAGPLPIPFWFGILAGEEPIDHTQKNVLREGADGKVLHPIMERVMAIHVAEEARHISFAHEYLRKRVPKLPRRKRFWLSLFVPVTMRTLCSAIVVPPKAFWQEFDIPRQVRKDVFFRSPESAQMLRDMFGDVRMLCHDTGLMNPLAKLIWRICKINGRPSRYRSEPQRQHLVVAPAA</sequence>
<organism evidence="1 2">
    <name type="scientific">Candidatus Mycobacterium methanotrophicum</name>
    <dbReference type="NCBI Taxonomy" id="2943498"/>
    <lineage>
        <taxon>Bacteria</taxon>
        <taxon>Bacillati</taxon>
        <taxon>Actinomycetota</taxon>
        <taxon>Actinomycetes</taxon>
        <taxon>Mycobacteriales</taxon>
        <taxon>Mycobacteriaceae</taxon>
        <taxon>Mycobacterium</taxon>
    </lineage>
</organism>
<evidence type="ECO:0000313" key="2">
    <source>
        <dbReference type="Proteomes" id="UP001056610"/>
    </source>
</evidence>
<reference evidence="1" key="1">
    <citation type="submission" date="2022-05" db="EMBL/GenBank/DDBJ databases">
        <title>A methanotrophic Mycobacterium dominates a cave microbial ecosystem.</title>
        <authorList>
            <person name="Van Spanning R.J.M."/>
            <person name="Guan Q."/>
            <person name="Melkonian C."/>
            <person name="Gallant J."/>
            <person name="Polerecky L."/>
            <person name="Flot J.-F."/>
            <person name="Brandt B.W."/>
            <person name="Braster M."/>
            <person name="Iturbe Espinoza P."/>
            <person name="Aerts J."/>
            <person name="Meima-Franke M."/>
            <person name="Piersma S.R."/>
            <person name="Bunduc C."/>
            <person name="Ummels R."/>
            <person name="Pain A."/>
            <person name="Fleming E.J."/>
            <person name="van der Wel N."/>
            <person name="Gherman V.D."/>
            <person name="Sarbu S.M."/>
            <person name="Bodelier P.L.E."/>
            <person name="Bitter W."/>
        </authorList>
    </citation>
    <scope>NUCLEOTIDE SEQUENCE</scope>
    <source>
        <strain evidence="1">Sulfur Cave</strain>
    </source>
</reference>
<evidence type="ECO:0000313" key="1">
    <source>
        <dbReference type="EMBL" id="UQX11369.1"/>
    </source>
</evidence>
<keyword evidence="2" id="KW-1185">Reference proteome</keyword>
<dbReference type="Proteomes" id="UP001056610">
    <property type="component" value="Chromosome"/>
</dbReference>
<accession>A0ABY4QKJ3</accession>
<name>A0ABY4QKJ3_9MYCO</name>